<keyword evidence="3" id="KW-0687">Ribonucleoprotein</keyword>
<name>A0AA38PDC8_9AGAR</name>
<dbReference type="GO" id="GO:0003735">
    <property type="term" value="F:structural constituent of ribosome"/>
    <property type="evidence" value="ECO:0007669"/>
    <property type="project" value="InterPro"/>
</dbReference>
<evidence type="ECO:0000256" key="6">
    <source>
        <dbReference type="SAM" id="MobiDB-lite"/>
    </source>
</evidence>
<dbReference type="Pfam" id="PF20415">
    <property type="entry name" value="DUF6699"/>
    <property type="match status" value="1"/>
</dbReference>
<evidence type="ECO:0000256" key="1">
    <source>
        <dbReference type="ARBA" id="ARBA00008760"/>
    </source>
</evidence>
<sequence>MFWTFPTASVKAQIISQPFKRSQLGLFQGKTKQYGNNVPHSKHKTRRTWLPNIQRKRFFSEALNENVRVKVTTRALKTIKKHNGIDNYVLNMSSKVLGWEGMRIRSMVRSSLKDPRAPAGLEKEEANAWAAQREEELRIQEASEARRAEITRITRNDLPNLLTARKATEEAMEALGPSASPGRVLRYLEQQREQRREILGPKRYSNFGSPHPSDIRSRTNSPFSRSRSRSPVPQFLPPPHSAPVIPNIAPNSPLNSPRLSDDAARRFSPSLSPRALSPAMIPGSPSGNHLHPEYSSEFMNPRSRSTTPEIFIPPFDEPDPTPAPPTTDPIPVQEQPATNTMASPFWGYPYSHVSYPYFNYYPPQPYPYSTPYVAPGFNLWPPAPQLSTPYPISQFPQTPAAAAPYGYSTPFNVSTIHNTPFPQTPMLAMGPPTPWIPTTPWAAESPAIRINPRLAPGALRWDLLHHPDQARYINDYGALKAPKFSDDALTMAPPNTGHRMKVTKVTIASSSHPVLNYWMSIWGPIPLPHHKVFDVLSAIHNYLSQPLTAEETKLLLDTPQNVGHARRAKETRAKDSWALECVVLMEDGYRRIDVIGVHRGFGGISVEKITPTTLPVITEENGEAEQEAEVELTLGISQLPSDADENWR</sequence>
<evidence type="ECO:0000256" key="4">
    <source>
        <dbReference type="ARBA" id="ARBA00035265"/>
    </source>
</evidence>
<evidence type="ECO:0000256" key="3">
    <source>
        <dbReference type="ARBA" id="ARBA00023274"/>
    </source>
</evidence>
<dbReference type="PANTHER" id="PTHR13528">
    <property type="entry name" value="39S RIBOSOMAL PROTEIN L28, MITOCHONDRIAL"/>
    <property type="match status" value="1"/>
</dbReference>
<dbReference type="PANTHER" id="PTHR13528:SF2">
    <property type="entry name" value="LARGE RIBOSOMAL SUBUNIT PROTEIN BL28M"/>
    <property type="match status" value="1"/>
</dbReference>
<evidence type="ECO:0000313" key="9">
    <source>
        <dbReference type="Proteomes" id="UP001163846"/>
    </source>
</evidence>
<dbReference type="AlphaFoldDB" id="A0AA38PDC8"/>
<comment type="similarity">
    <text evidence="1">Belongs to the bacterial ribosomal protein bL28 family.</text>
</comment>
<keyword evidence="2" id="KW-0689">Ribosomal protein</keyword>
<organism evidence="8 9">
    <name type="scientific">Lentinula raphanica</name>
    <dbReference type="NCBI Taxonomy" id="153919"/>
    <lineage>
        <taxon>Eukaryota</taxon>
        <taxon>Fungi</taxon>
        <taxon>Dikarya</taxon>
        <taxon>Basidiomycota</taxon>
        <taxon>Agaricomycotina</taxon>
        <taxon>Agaricomycetes</taxon>
        <taxon>Agaricomycetidae</taxon>
        <taxon>Agaricales</taxon>
        <taxon>Marasmiineae</taxon>
        <taxon>Omphalotaceae</taxon>
        <taxon>Lentinula</taxon>
    </lineage>
</organism>
<dbReference type="InterPro" id="IPR026569">
    <property type="entry name" value="Ribosomal_bL28"/>
</dbReference>
<feature type="domain" description="DUF6699" evidence="7">
    <location>
        <begin position="459"/>
        <end position="606"/>
    </location>
</feature>
<evidence type="ECO:0000256" key="2">
    <source>
        <dbReference type="ARBA" id="ARBA00022980"/>
    </source>
</evidence>
<feature type="compositionally biased region" description="Polar residues" evidence="6">
    <location>
        <begin position="249"/>
        <end position="258"/>
    </location>
</feature>
<reference evidence="8" key="1">
    <citation type="submission" date="2022-08" db="EMBL/GenBank/DDBJ databases">
        <authorList>
            <consortium name="DOE Joint Genome Institute"/>
            <person name="Min B."/>
            <person name="Riley R."/>
            <person name="Sierra-Patev S."/>
            <person name="Naranjo-Ortiz M."/>
            <person name="Looney B."/>
            <person name="Konkel Z."/>
            <person name="Slot J.C."/>
            <person name="Sakamoto Y."/>
            <person name="Steenwyk J.L."/>
            <person name="Rokas A."/>
            <person name="Carro J."/>
            <person name="Camarero S."/>
            <person name="Ferreira P."/>
            <person name="Molpeceres G."/>
            <person name="Ruiz-Duenas F.J."/>
            <person name="Serrano A."/>
            <person name="Henrissat B."/>
            <person name="Drula E."/>
            <person name="Hughes K.W."/>
            <person name="Mata J.L."/>
            <person name="Ishikawa N.K."/>
            <person name="Vargas-Isla R."/>
            <person name="Ushijima S."/>
            <person name="Smith C.A."/>
            <person name="Ahrendt S."/>
            <person name="Andreopoulos W."/>
            <person name="He G."/>
            <person name="Labutti K."/>
            <person name="Lipzen A."/>
            <person name="Ng V."/>
            <person name="Sandor L."/>
            <person name="Barry K."/>
            <person name="Martinez A.T."/>
            <person name="Xiao Y."/>
            <person name="Gibbons J.G."/>
            <person name="Terashima K."/>
            <person name="Hibbett D.S."/>
            <person name="Grigoriev I.V."/>
        </authorList>
    </citation>
    <scope>NUCLEOTIDE SEQUENCE</scope>
    <source>
        <strain evidence="8">TFB9207</strain>
    </source>
</reference>
<keyword evidence="9" id="KW-1185">Reference proteome</keyword>
<accession>A0AA38PDC8</accession>
<dbReference type="SUPFAM" id="SSF143800">
    <property type="entry name" value="L28p-like"/>
    <property type="match status" value="1"/>
</dbReference>
<evidence type="ECO:0000259" key="7">
    <source>
        <dbReference type="Pfam" id="PF20415"/>
    </source>
</evidence>
<dbReference type="InterPro" id="IPR034704">
    <property type="entry name" value="Ribosomal_bL28/bL31-like_sf"/>
</dbReference>
<dbReference type="HAMAP" id="MF_00373">
    <property type="entry name" value="Ribosomal_bL28"/>
    <property type="match status" value="1"/>
</dbReference>
<dbReference type="GO" id="GO:0006412">
    <property type="term" value="P:translation"/>
    <property type="evidence" value="ECO:0007669"/>
    <property type="project" value="InterPro"/>
</dbReference>
<dbReference type="FunFam" id="2.30.170.40:FF:000003">
    <property type="entry name" value="54S ribosomal protein L24"/>
    <property type="match status" value="1"/>
</dbReference>
<dbReference type="Proteomes" id="UP001163846">
    <property type="component" value="Unassembled WGS sequence"/>
</dbReference>
<dbReference type="Gene3D" id="2.30.170.40">
    <property type="entry name" value="Ribosomal protein L28/L24"/>
    <property type="match status" value="1"/>
</dbReference>
<dbReference type="InterPro" id="IPR037147">
    <property type="entry name" value="Ribosomal_bL28_sf"/>
</dbReference>
<dbReference type="NCBIfam" id="TIGR00009">
    <property type="entry name" value="L28"/>
    <property type="match status" value="1"/>
</dbReference>
<dbReference type="GO" id="GO:0005762">
    <property type="term" value="C:mitochondrial large ribosomal subunit"/>
    <property type="evidence" value="ECO:0007669"/>
    <property type="project" value="TreeGrafter"/>
</dbReference>
<dbReference type="Pfam" id="PF00830">
    <property type="entry name" value="Ribosomal_L28"/>
    <property type="match status" value="1"/>
</dbReference>
<dbReference type="InterPro" id="IPR001383">
    <property type="entry name" value="Ribosomal_bL28_bact-type"/>
</dbReference>
<comment type="caution">
    <text evidence="8">The sequence shown here is derived from an EMBL/GenBank/DDBJ whole genome shotgun (WGS) entry which is preliminary data.</text>
</comment>
<proteinExistence type="inferred from homology"/>
<gene>
    <name evidence="8" type="ORF">F5878DRAFT_659340</name>
</gene>
<evidence type="ECO:0000256" key="5">
    <source>
        <dbReference type="ARBA" id="ARBA00035269"/>
    </source>
</evidence>
<dbReference type="InterPro" id="IPR046522">
    <property type="entry name" value="DUF6699"/>
</dbReference>
<protein>
    <recommendedName>
        <fullName evidence="4">Large ribosomal subunit protein bL28c</fullName>
    </recommendedName>
    <alternativeName>
        <fullName evidence="5">Large ribosomal subunit protein bL28m</fullName>
    </alternativeName>
</protein>
<feature type="region of interest" description="Disordered" evidence="6">
    <location>
        <begin position="196"/>
        <end position="265"/>
    </location>
</feature>
<evidence type="ECO:0000313" key="8">
    <source>
        <dbReference type="EMBL" id="KAJ3840501.1"/>
    </source>
</evidence>
<dbReference type="EMBL" id="MU806076">
    <property type="protein sequence ID" value="KAJ3840501.1"/>
    <property type="molecule type" value="Genomic_DNA"/>
</dbReference>